<evidence type="ECO:0000259" key="2">
    <source>
        <dbReference type="PROSITE" id="PS51154"/>
    </source>
</evidence>
<dbReference type="PANTHER" id="PTHR12521:SF0">
    <property type="entry name" value="ADP-RIBOSE GLYCOHYDROLASE OARD1"/>
    <property type="match status" value="1"/>
</dbReference>
<feature type="domain" description="Macro" evidence="2">
    <location>
        <begin position="1"/>
        <end position="129"/>
    </location>
</feature>
<dbReference type="SUPFAM" id="SSF52949">
    <property type="entry name" value="Macro domain-like"/>
    <property type="match status" value="1"/>
</dbReference>
<dbReference type="CDD" id="cd02901">
    <property type="entry name" value="Macro_Poa1p-like"/>
    <property type="match status" value="1"/>
</dbReference>
<evidence type="ECO:0000256" key="1">
    <source>
        <dbReference type="ARBA" id="ARBA00035885"/>
    </source>
</evidence>
<keyword evidence="4" id="KW-1185">Reference proteome</keyword>
<dbReference type="SMART" id="SM00506">
    <property type="entry name" value="A1pp"/>
    <property type="match status" value="1"/>
</dbReference>
<proteinExistence type="predicted"/>
<reference evidence="4" key="1">
    <citation type="journal article" date="2019" name="Int. J. Syst. Evol. Microbiol.">
        <title>The Global Catalogue of Microorganisms (GCM) 10K type strain sequencing project: providing services to taxonomists for standard genome sequencing and annotation.</title>
        <authorList>
            <consortium name="The Broad Institute Genomics Platform"/>
            <consortium name="The Broad Institute Genome Sequencing Center for Infectious Disease"/>
            <person name="Wu L."/>
            <person name="Ma J."/>
        </authorList>
    </citation>
    <scope>NUCLEOTIDE SEQUENCE [LARGE SCALE GENOMIC DNA]</scope>
    <source>
        <strain evidence="4">JCM 10425</strain>
    </source>
</reference>
<dbReference type="Gene3D" id="3.40.220.10">
    <property type="entry name" value="Leucine Aminopeptidase, subunit E, domain 1"/>
    <property type="match status" value="1"/>
</dbReference>
<dbReference type="Pfam" id="PF01661">
    <property type="entry name" value="Macro"/>
    <property type="match status" value="2"/>
</dbReference>
<evidence type="ECO:0000313" key="4">
    <source>
        <dbReference type="Proteomes" id="UP001500967"/>
    </source>
</evidence>
<comment type="catalytic activity">
    <reaction evidence="1">
        <text>an N-(ADP-alpha-D-ribosyl)-thymidine in DNA + H2O = a thymidine in DNA + ADP-D-ribose</text>
        <dbReference type="Rhea" id="RHEA:71655"/>
        <dbReference type="Rhea" id="RHEA-COMP:13556"/>
        <dbReference type="Rhea" id="RHEA-COMP:18051"/>
        <dbReference type="ChEBI" id="CHEBI:15377"/>
        <dbReference type="ChEBI" id="CHEBI:57967"/>
        <dbReference type="ChEBI" id="CHEBI:137386"/>
        <dbReference type="ChEBI" id="CHEBI:191199"/>
    </reaction>
    <physiologicalReaction direction="left-to-right" evidence="1">
        <dbReference type="Rhea" id="RHEA:71656"/>
    </physiologicalReaction>
</comment>
<name>A0ABP3EK18_9ACTN</name>
<gene>
    <name evidence="3" type="ORF">GCM10009539_58170</name>
</gene>
<protein>
    <recommendedName>
        <fullName evidence="2">Macro domain-containing protein</fullName>
    </recommendedName>
</protein>
<dbReference type="InterPro" id="IPR050892">
    <property type="entry name" value="ADP-ribose_metab_enzymes"/>
</dbReference>
<accession>A0ABP3EK18</accession>
<dbReference type="RefSeq" id="WP_344652095.1">
    <property type="nucleotide sequence ID" value="NZ_BAAAGX010000023.1"/>
</dbReference>
<organism evidence="3 4">
    <name type="scientific">Cryptosporangium japonicum</name>
    <dbReference type="NCBI Taxonomy" id="80872"/>
    <lineage>
        <taxon>Bacteria</taxon>
        <taxon>Bacillati</taxon>
        <taxon>Actinomycetota</taxon>
        <taxon>Actinomycetes</taxon>
        <taxon>Cryptosporangiales</taxon>
        <taxon>Cryptosporangiaceae</taxon>
        <taxon>Cryptosporangium</taxon>
    </lineage>
</organism>
<sequence>MLVDVEGDLLETRADALVNAVNTVGVMGKGIALDFKRAFPSNFRAYADSRYVVNFPTKAHWRSKSTLADVEAGLRDLRRVVLELGVQSVAVPALGCGNGGLPWSRVRPLIDEALGDLPGVEVLLFAPGK</sequence>
<dbReference type="InterPro" id="IPR043472">
    <property type="entry name" value="Macro_dom-like"/>
</dbReference>
<dbReference type="Proteomes" id="UP001500967">
    <property type="component" value="Unassembled WGS sequence"/>
</dbReference>
<dbReference type="InterPro" id="IPR002589">
    <property type="entry name" value="Macro_dom"/>
</dbReference>
<dbReference type="PROSITE" id="PS51154">
    <property type="entry name" value="MACRO"/>
    <property type="match status" value="1"/>
</dbReference>
<comment type="caution">
    <text evidence="3">The sequence shown here is derived from an EMBL/GenBank/DDBJ whole genome shotgun (WGS) entry which is preliminary data.</text>
</comment>
<evidence type="ECO:0000313" key="3">
    <source>
        <dbReference type="EMBL" id="GAA0264223.1"/>
    </source>
</evidence>
<dbReference type="PANTHER" id="PTHR12521">
    <property type="entry name" value="PROTEIN C6ORF130"/>
    <property type="match status" value="1"/>
</dbReference>
<dbReference type="EMBL" id="BAAAGX010000023">
    <property type="protein sequence ID" value="GAA0264223.1"/>
    <property type="molecule type" value="Genomic_DNA"/>
</dbReference>